<feature type="domain" description="GIY-YIG" evidence="2">
    <location>
        <begin position="1"/>
        <end position="76"/>
    </location>
</feature>
<dbReference type="SUPFAM" id="SSF82771">
    <property type="entry name" value="GIY-YIG endonuclease"/>
    <property type="match status" value="1"/>
</dbReference>
<dbReference type="CDD" id="cd10449">
    <property type="entry name" value="GIY-YIG_SLX1_like"/>
    <property type="match status" value="1"/>
</dbReference>
<dbReference type="PROSITE" id="PS50164">
    <property type="entry name" value="GIY_YIG"/>
    <property type="match status" value="1"/>
</dbReference>
<protein>
    <recommendedName>
        <fullName evidence="2">GIY-YIG domain-containing protein</fullName>
    </recommendedName>
</protein>
<comment type="similarity">
    <text evidence="1">Belongs to the UPF0213 family.</text>
</comment>
<evidence type="ECO:0000256" key="1">
    <source>
        <dbReference type="ARBA" id="ARBA00007435"/>
    </source>
</evidence>
<dbReference type="EMBL" id="MHOM01000007">
    <property type="protein sequence ID" value="OGZ65437.1"/>
    <property type="molecule type" value="Genomic_DNA"/>
</dbReference>
<dbReference type="Proteomes" id="UP000177190">
    <property type="component" value="Unassembled WGS sequence"/>
</dbReference>
<evidence type="ECO:0000259" key="2">
    <source>
        <dbReference type="PROSITE" id="PS50164"/>
    </source>
</evidence>
<dbReference type="AlphaFoldDB" id="A0A1G2HSI0"/>
<proteinExistence type="inferred from homology"/>
<accession>A0A1G2HSI0</accession>
<dbReference type="Gene3D" id="3.40.1440.10">
    <property type="entry name" value="GIY-YIG endonuclease"/>
    <property type="match status" value="1"/>
</dbReference>
<organism evidence="3 4">
    <name type="scientific">Candidatus Staskawiczbacteria bacterium RIFCSPHIGHO2_01_FULL_36_16</name>
    <dbReference type="NCBI Taxonomy" id="1802200"/>
    <lineage>
        <taxon>Bacteria</taxon>
        <taxon>Candidatus Staskawicziibacteriota</taxon>
    </lineage>
</organism>
<dbReference type="PANTHER" id="PTHR34477:SF1">
    <property type="entry name" value="UPF0213 PROTEIN YHBQ"/>
    <property type="match status" value="1"/>
</dbReference>
<gene>
    <name evidence="3" type="ORF">A2812_01095</name>
</gene>
<dbReference type="Pfam" id="PF01541">
    <property type="entry name" value="GIY-YIG"/>
    <property type="match status" value="1"/>
</dbReference>
<dbReference type="PANTHER" id="PTHR34477">
    <property type="entry name" value="UPF0213 PROTEIN YHBQ"/>
    <property type="match status" value="1"/>
</dbReference>
<reference evidence="3 4" key="1">
    <citation type="journal article" date="2016" name="Nat. Commun.">
        <title>Thousands of microbial genomes shed light on interconnected biogeochemical processes in an aquifer system.</title>
        <authorList>
            <person name="Anantharaman K."/>
            <person name="Brown C.T."/>
            <person name="Hug L.A."/>
            <person name="Sharon I."/>
            <person name="Castelle C.J."/>
            <person name="Probst A.J."/>
            <person name="Thomas B.C."/>
            <person name="Singh A."/>
            <person name="Wilkins M.J."/>
            <person name="Karaoz U."/>
            <person name="Brodie E.L."/>
            <person name="Williams K.H."/>
            <person name="Hubbard S.S."/>
            <person name="Banfield J.F."/>
        </authorList>
    </citation>
    <scope>NUCLEOTIDE SEQUENCE [LARGE SCALE GENOMIC DNA]</scope>
</reference>
<dbReference type="InterPro" id="IPR050190">
    <property type="entry name" value="UPF0213_domain"/>
</dbReference>
<name>A0A1G2HSI0_9BACT</name>
<dbReference type="InterPro" id="IPR000305">
    <property type="entry name" value="GIY-YIG_endonuc"/>
</dbReference>
<dbReference type="STRING" id="1802200.A2812_01095"/>
<sequence length="83" mass="10327">MFYTYILKSLNNNSYYVGSCENVKVRFNLHNKRLVKSTKRYAPWKLVYWEEYKTLLEARRREMQIKSWKKREAIEKLIKDFKI</sequence>
<dbReference type="InterPro" id="IPR035901">
    <property type="entry name" value="GIY-YIG_endonuc_sf"/>
</dbReference>
<comment type="caution">
    <text evidence="3">The sequence shown here is derived from an EMBL/GenBank/DDBJ whole genome shotgun (WGS) entry which is preliminary data.</text>
</comment>
<evidence type="ECO:0000313" key="4">
    <source>
        <dbReference type="Proteomes" id="UP000177190"/>
    </source>
</evidence>
<evidence type="ECO:0000313" key="3">
    <source>
        <dbReference type="EMBL" id="OGZ65437.1"/>
    </source>
</evidence>